<protein>
    <submittedName>
        <fullName evidence="1">Uncharacterized protein</fullName>
    </submittedName>
</protein>
<keyword evidence="2" id="KW-1185">Reference proteome</keyword>
<dbReference type="EMBL" id="JADGMS010000013">
    <property type="protein sequence ID" value="KAF9670414.1"/>
    <property type="molecule type" value="Genomic_DNA"/>
</dbReference>
<name>A0A835MND6_9ROSI</name>
<evidence type="ECO:0000313" key="2">
    <source>
        <dbReference type="Proteomes" id="UP000657918"/>
    </source>
</evidence>
<reference evidence="1 2" key="1">
    <citation type="submission" date="2020-10" db="EMBL/GenBank/DDBJ databases">
        <title>Plant Genome Project.</title>
        <authorList>
            <person name="Zhang R.-G."/>
        </authorList>
    </citation>
    <scope>NUCLEOTIDE SEQUENCE [LARGE SCALE GENOMIC DNA]</scope>
    <source>
        <strain evidence="1">FAFU-HL-1</strain>
        <tissue evidence="1">Leaf</tissue>
    </source>
</reference>
<organism evidence="1 2">
    <name type="scientific">Salix dunnii</name>
    <dbReference type="NCBI Taxonomy" id="1413687"/>
    <lineage>
        <taxon>Eukaryota</taxon>
        <taxon>Viridiplantae</taxon>
        <taxon>Streptophyta</taxon>
        <taxon>Embryophyta</taxon>
        <taxon>Tracheophyta</taxon>
        <taxon>Spermatophyta</taxon>
        <taxon>Magnoliopsida</taxon>
        <taxon>eudicotyledons</taxon>
        <taxon>Gunneridae</taxon>
        <taxon>Pentapetalae</taxon>
        <taxon>rosids</taxon>
        <taxon>fabids</taxon>
        <taxon>Malpighiales</taxon>
        <taxon>Salicaceae</taxon>
        <taxon>Saliceae</taxon>
        <taxon>Salix</taxon>
    </lineage>
</organism>
<accession>A0A835MND6</accession>
<gene>
    <name evidence="1" type="ORF">SADUNF_Sadunf13G0065800</name>
</gene>
<dbReference type="AlphaFoldDB" id="A0A835MND6"/>
<dbReference type="Proteomes" id="UP000657918">
    <property type="component" value="Unassembled WGS sequence"/>
</dbReference>
<proteinExistence type="predicted"/>
<sequence length="97" mass="11122">MGHLLLQHEEATPLAAKFQVLSFTGKEGLHYILQVIKQRSFEELATRAQDMELNITTAKSSLLPMKIPKEISLKVIGSTRALQKLREMKFECEIDYF</sequence>
<comment type="caution">
    <text evidence="1">The sequence shown here is derived from an EMBL/GenBank/DDBJ whole genome shotgun (WGS) entry which is preliminary data.</text>
</comment>
<evidence type="ECO:0000313" key="1">
    <source>
        <dbReference type="EMBL" id="KAF9670414.1"/>
    </source>
</evidence>